<evidence type="ECO:0000256" key="1">
    <source>
        <dbReference type="ARBA" id="ARBA00022676"/>
    </source>
</evidence>
<keyword evidence="2" id="KW-0808">Transferase</keyword>
<dbReference type="GO" id="GO:0005978">
    <property type="term" value="P:glycogen biosynthetic process"/>
    <property type="evidence" value="ECO:0007669"/>
    <property type="project" value="InterPro"/>
</dbReference>
<comment type="caution">
    <text evidence="3">The sequence shown here is derived from an EMBL/GenBank/DDBJ whole genome shotgun (WGS) entry which is preliminary data.</text>
</comment>
<evidence type="ECO:0000313" key="4">
    <source>
        <dbReference type="Proteomes" id="UP000295600"/>
    </source>
</evidence>
<evidence type="ECO:0000256" key="2">
    <source>
        <dbReference type="ARBA" id="ARBA00022679"/>
    </source>
</evidence>
<dbReference type="RefSeq" id="WP_131926920.1">
    <property type="nucleotide sequence ID" value="NZ_SLXB01000018.1"/>
</dbReference>
<sequence length="553" mass="63495">MIKELLTPDYIFEASWEVCNKVGGIYTVLSTKASTLQTKFRDKLFYIGPDVWQGKENPLFIESDTLWAAWRKHAAEKENLSVRVGRWNIPGEPIVILVDFNSFFAQKNEIYTDMWNRYQVDSLHAYGDYDEASMFAYAAGRVTESFYRYNLLETDSVVFQAHEWMTGMAALYLQAAVPEIATIFTTHATSIGRSIAGNGKPLYDYLFAYNGDQMARELNMESKHSIEKQTAHYADCFTTVSEITNNECKELLDKSADVVLMNGFEDDFVPKGATFTGKRKRARSAMLRVANCLLGEDLDDDTLIVGTSGRYEFKNKGINLFLEALNRLNRDRNLKKKVLAFVNVPGWVGEPREDLRQRLKSKDKFSTALECPFITHWLHNMTHDQVLDMLKYLGMGNTREDKVKVVFVPCYLDGKDGIFNKHYYDIILGQDLSVYPSYYEPWGYTPLESVAFRVPTITTDLAGFGLWVNSLKNRHGIDDGVEVLHRSDYNDSEVADGIKDTISLFSAKTETEVKEIRKRAARVAEQALWKHFIQYYYEAYDIALRNAMKRRLI</sequence>
<dbReference type="PANTHER" id="PTHR10176:SF3">
    <property type="entry name" value="GLYCOGEN [STARCH] SYNTHASE"/>
    <property type="match status" value="1"/>
</dbReference>
<proteinExistence type="predicted"/>
<accession>A0A4R2LQ04</accession>
<dbReference type="Proteomes" id="UP000295600">
    <property type="component" value="Unassembled WGS sequence"/>
</dbReference>
<dbReference type="AlphaFoldDB" id="A0A4R2LQ04"/>
<gene>
    <name evidence="3" type="ORF">EV202_11810</name>
</gene>
<dbReference type="PANTHER" id="PTHR10176">
    <property type="entry name" value="GLYCOGEN SYNTHASE"/>
    <property type="match status" value="1"/>
</dbReference>
<dbReference type="GO" id="GO:0004373">
    <property type="term" value="F:alpha-1,4-glucan glucosyltransferase (UDP-glucose donor) activity"/>
    <property type="evidence" value="ECO:0007669"/>
    <property type="project" value="InterPro"/>
</dbReference>
<evidence type="ECO:0000313" key="3">
    <source>
        <dbReference type="EMBL" id="TCO89974.1"/>
    </source>
</evidence>
<keyword evidence="1" id="KW-0328">Glycosyltransferase</keyword>
<name>A0A4R2LQ04_9BACE</name>
<reference evidence="3 4" key="1">
    <citation type="submission" date="2019-03" db="EMBL/GenBank/DDBJ databases">
        <title>Genomic Encyclopedia of Type Strains, Phase IV (KMG-IV): sequencing the most valuable type-strain genomes for metagenomic binning, comparative biology and taxonomic classification.</title>
        <authorList>
            <person name="Goeker M."/>
        </authorList>
    </citation>
    <scope>NUCLEOTIDE SEQUENCE [LARGE SCALE GENOMIC DNA]</scope>
    <source>
        <strain evidence="3 4">DSM 23917</strain>
    </source>
</reference>
<dbReference type="Pfam" id="PF05693">
    <property type="entry name" value="Glycogen_syn"/>
    <property type="match status" value="2"/>
</dbReference>
<dbReference type="Gene3D" id="3.40.50.2000">
    <property type="entry name" value="Glycogen Phosphorylase B"/>
    <property type="match status" value="2"/>
</dbReference>
<dbReference type="InterPro" id="IPR008631">
    <property type="entry name" value="Glycogen_synth"/>
</dbReference>
<dbReference type="GO" id="GO:0005737">
    <property type="term" value="C:cytoplasm"/>
    <property type="evidence" value="ECO:0007669"/>
    <property type="project" value="TreeGrafter"/>
</dbReference>
<dbReference type="SUPFAM" id="SSF53756">
    <property type="entry name" value="UDP-Glycosyltransferase/glycogen phosphorylase"/>
    <property type="match status" value="1"/>
</dbReference>
<protein>
    <submittedName>
        <fullName evidence="3">Glycogen synthase</fullName>
    </submittedName>
</protein>
<organism evidence="3 4">
    <name type="scientific">Prevotella heparinolytica</name>
    <dbReference type="NCBI Taxonomy" id="28113"/>
    <lineage>
        <taxon>Bacteria</taxon>
        <taxon>Pseudomonadati</taxon>
        <taxon>Bacteroidota</taxon>
        <taxon>Bacteroidia</taxon>
        <taxon>Bacteroidales</taxon>
        <taxon>Bacteroidaceae</taxon>
        <taxon>Bacteroides</taxon>
    </lineage>
</organism>
<dbReference type="EMBL" id="SLXB01000018">
    <property type="protein sequence ID" value="TCO89974.1"/>
    <property type="molecule type" value="Genomic_DNA"/>
</dbReference>